<dbReference type="Proteomes" id="UP000195667">
    <property type="component" value="Unassembled WGS sequence"/>
</dbReference>
<evidence type="ECO:0000313" key="2">
    <source>
        <dbReference type="Proteomes" id="UP000195667"/>
    </source>
</evidence>
<accession>A0A1R4HJF9</accession>
<reference evidence="2" key="1">
    <citation type="submission" date="2017-02" db="EMBL/GenBank/DDBJ databases">
        <authorList>
            <person name="Daims H."/>
        </authorList>
    </citation>
    <scope>NUCLEOTIDE SEQUENCE [LARGE SCALE GENOMIC DNA]</scope>
</reference>
<gene>
    <name evidence="1" type="ORF">CRENPOLYSF1_890038</name>
</gene>
<dbReference type="RefSeq" id="WP_087145195.1">
    <property type="nucleotide sequence ID" value="NZ_FUKI01000169.1"/>
</dbReference>
<dbReference type="EMBL" id="FUKI01000169">
    <property type="protein sequence ID" value="SJM96368.1"/>
    <property type="molecule type" value="Genomic_DNA"/>
</dbReference>
<dbReference type="OrthoDB" id="123228at2"/>
<evidence type="ECO:0000313" key="1">
    <source>
        <dbReference type="EMBL" id="SJM96368.1"/>
    </source>
</evidence>
<organism evidence="1 2">
    <name type="scientific">Crenothrix polyspora</name>
    <dbReference type="NCBI Taxonomy" id="360316"/>
    <lineage>
        <taxon>Bacteria</taxon>
        <taxon>Pseudomonadati</taxon>
        <taxon>Pseudomonadota</taxon>
        <taxon>Gammaproteobacteria</taxon>
        <taxon>Methylococcales</taxon>
        <taxon>Crenotrichaceae</taxon>
        <taxon>Crenothrix</taxon>
    </lineage>
</organism>
<dbReference type="AlphaFoldDB" id="A0A1R4HJF9"/>
<keyword evidence="2" id="KW-1185">Reference proteome</keyword>
<sequence>MSAVIHYPTEHEIQQQAFQALHSSLGVVGLIRFMQQYDKGYGNYTLDRQEWQKTYSVDSLFAEIKATIPSI</sequence>
<proteinExistence type="predicted"/>
<protein>
    <submittedName>
        <fullName evidence="1">Uncharacterized protein</fullName>
    </submittedName>
</protein>
<name>A0A1R4HJF9_9GAMM</name>